<reference evidence="2" key="1">
    <citation type="submission" date="2020-02" db="EMBL/GenBank/DDBJ databases">
        <authorList>
            <person name="Palmer J.M."/>
        </authorList>
    </citation>
    <scope>NUCLEOTIDE SEQUENCE</scope>
    <source>
        <strain evidence="2">EPUS1.4</strain>
        <tissue evidence="2">Thallus</tissue>
    </source>
</reference>
<gene>
    <name evidence="2" type="ORF">GJ744_011912</name>
</gene>
<dbReference type="Proteomes" id="UP000606974">
    <property type="component" value="Unassembled WGS sequence"/>
</dbReference>
<dbReference type="EMBL" id="JAACFV010000893">
    <property type="protein sequence ID" value="KAF7501998.1"/>
    <property type="molecule type" value="Genomic_DNA"/>
</dbReference>
<evidence type="ECO:0000256" key="1">
    <source>
        <dbReference type="SAM" id="MobiDB-lite"/>
    </source>
</evidence>
<sequence>MRNKTIDVDEQNGTETSRSNDETREKAADSIEARTEMRIKRPDDDERLSSDRNGNKRTLW</sequence>
<organism evidence="2 3">
    <name type="scientific">Endocarpon pusillum</name>
    <dbReference type="NCBI Taxonomy" id="364733"/>
    <lineage>
        <taxon>Eukaryota</taxon>
        <taxon>Fungi</taxon>
        <taxon>Dikarya</taxon>
        <taxon>Ascomycota</taxon>
        <taxon>Pezizomycotina</taxon>
        <taxon>Eurotiomycetes</taxon>
        <taxon>Chaetothyriomycetidae</taxon>
        <taxon>Verrucariales</taxon>
        <taxon>Verrucariaceae</taxon>
        <taxon>Endocarpon</taxon>
    </lineage>
</organism>
<feature type="compositionally biased region" description="Basic and acidic residues" evidence="1">
    <location>
        <begin position="18"/>
        <end position="54"/>
    </location>
</feature>
<name>A0A8H7A4G3_9EURO</name>
<evidence type="ECO:0000313" key="3">
    <source>
        <dbReference type="Proteomes" id="UP000606974"/>
    </source>
</evidence>
<keyword evidence="3" id="KW-1185">Reference proteome</keyword>
<protein>
    <submittedName>
        <fullName evidence="2">Uncharacterized protein</fullName>
    </submittedName>
</protein>
<feature type="region of interest" description="Disordered" evidence="1">
    <location>
        <begin position="1"/>
        <end position="60"/>
    </location>
</feature>
<proteinExistence type="predicted"/>
<comment type="caution">
    <text evidence="2">The sequence shown here is derived from an EMBL/GenBank/DDBJ whole genome shotgun (WGS) entry which is preliminary data.</text>
</comment>
<evidence type="ECO:0000313" key="2">
    <source>
        <dbReference type="EMBL" id="KAF7501998.1"/>
    </source>
</evidence>
<dbReference type="AlphaFoldDB" id="A0A8H7A4G3"/>
<accession>A0A8H7A4G3</accession>